<dbReference type="Pfam" id="PF00644">
    <property type="entry name" value="PARP"/>
    <property type="match status" value="1"/>
</dbReference>
<dbReference type="SMART" id="SM00773">
    <property type="entry name" value="WGR"/>
    <property type="match status" value="1"/>
</dbReference>
<evidence type="ECO:0000259" key="10">
    <source>
        <dbReference type="PROSITE" id="PS51059"/>
    </source>
</evidence>
<dbReference type="PROSITE" id="PS51059">
    <property type="entry name" value="PARP_CATALYTIC"/>
    <property type="match status" value="1"/>
</dbReference>
<name>A0AAV5UZ44_9BILA</name>
<dbReference type="GO" id="GO:0070212">
    <property type="term" value="P:protein poly-ADP-ribosylation"/>
    <property type="evidence" value="ECO:0007669"/>
    <property type="project" value="TreeGrafter"/>
</dbReference>
<evidence type="ECO:0000256" key="7">
    <source>
        <dbReference type="PROSITE-ProRule" id="PRU00023"/>
    </source>
</evidence>
<dbReference type="Gene3D" id="1.25.40.20">
    <property type="entry name" value="Ankyrin repeat-containing domain"/>
    <property type="match status" value="3"/>
</dbReference>
<dbReference type="Pfam" id="PF00023">
    <property type="entry name" value="Ank"/>
    <property type="match status" value="1"/>
</dbReference>
<feature type="domain" description="PARP catalytic" evidence="10">
    <location>
        <begin position="1018"/>
        <end position="1230"/>
    </location>
</feature>
<dbReference type="Pfam" id="PF02877">
    <property type="entry name" value="PARP_reg"/>
    <property type="match status" value="1"/>
</dbReference>
<dbReference type="SMART" id="SM00248">
    <property type="entry name" value="ANK"/>
    <property type="match status" value="7"/>
</dbReference>
<dbReference type="Gene3D" id="3.90.228.10">
    <property type="match status" value="1"/>
</dbReference>
<keyword evidence="7" id="KW-0040">ANK repeat</keyword>
<dbReference type="SUPFAM" id="SSF48403">
    <property type="entry name" value="Ankyrin repeat"/>
    <property type="match status" value="2"/>
</dbReference>
<evidence type="ECO:0000313" key="14">
    <source>
        <dbReference type="Proteomes" id="UP001432322"/>
    </source>
</evidence>
<evidence type="ECO:0000313" key="13">
    <source>
        <dbReference type="EMBL" id="GMT12326.1"/>
    </source>
</evidence>
<keyword evidence="5 8" id="KW-0520">NAD</keyword>
<dbReference type="InterPro" id="IPR002110">
    <property type="entry name" value="Ankyrin_rpt"/>
</dbReference>
<dbReference type="SUPFAM" id="SSF47587">
    <property type="entry name" value="Domain of poly(ADP-ribose) polymerase"/>
    <property type="match status" value="1"/>
</dbReference>
<dbReference type="PROSITE" id="PS51060">
    <property type="entry name" value="PARP_ALPHA_HD"/>
    <property type="match status" value="1"/>
</dbReference>
<evidence type="ECO:0000259" key="12">
    <source>
        <dbReference type="PROSITE" id="PS51977"/>
    </source>
</evidence>
<feature type="repeat" description="ANK" evidence="7">
    <location>
        <begin position="155"/>
        <end position="187"/>
    </location>
</feature>
<dbReference type="PROSITE" id="PS50088">
    <property type="entry name" value="ANK_REPEAT"/>
    <property type="match status" value="1"/>
</dbReference>
<dbReference type="AlphaFoldDB" id="A0AAV5UZ44"/>
<dbReference type="PANTHER" id="PTHR10459">
    <property type="entry name" value="DNA LIGASE"/>
    <property type="match status" value="1"/>
</dbReference>
<dbReference type="CDD" id="cd07997">
    <property type="entry name" value="WGR_PARP"/>
    <property type="match status" value="1"/>
</dbReference>
<dbReference type="EMBL" id="BTSY01000001">
    <property type="protein sequence ID" value="GMT12326.1"/>
    <property type="molecule type" value="Genomic_DNA"/>
</dbReference>
<organism evidence="13 14">
    <name type="scientific">Pristionchus fissidentatus</name>
    <dbReference type="NCBI Taxonomy" id="1538716"/>
    <lineage>
        <taxon>Eukaryota</taxon>
        <taxon>Metazoa</taxon>
        <taxon>Ecdysozoa</taxon>
        <taxon>Nematoda</taxon>
        <taxon>Chromadorea</taxon>
        <taxon>Rhabditida</taxon>
        <taxon>Rhabditina</taxon>
        <taxon>Diplogasteromorpha</taxon>
        <taxon>Diplogasteroidea</taxon>
        <taxon>Neodiplogasteridae</taxon>
        <taxon>Pristionchus</taxon>
    </lineage>
</organism>
<dbReference type="GO" id="GO:0005730">
    <property type="term" value="C:nucleolus"/>
    <property type="evidence" value="ECO:0007669"/>
    <property type="project" value="TreeGrafter"/>
</dbReference>
<proteinExistence type="predicted"/>
<dbReference type="PANTHER" id="PTHR10459:SF117">
    <property type="entry name" value="POLY [ADP-RIBOSE] POLYMERASE TANKYRASE"/>
    <property type="match status" value="1"/>
</dbReference>
<dbReference type="InterPro" id="IPR012317">
    <property type="entry name" value="Poly(ADP-ribose)pol_cat_dom"/>
</dbReference>
<evidence type="ECO:0000256" key="1">
    <source>
        <dbReference type="ARBA" id="ARBA00004123"/>
    </source>
</evidence>
<keyword evidence="6" id="KW-0539">Nucleus</keyword>
<feature type="non-terminal residue" evidence="13">
    <location>
        <position position="1"/>
    </location>
</feature>
<dbReference type="InterPro" id="IPR008893">
    <property type="entry name" value="WGR_domain"/>
</dbReference>
<dbReference type="Pfam" id="PF12796">
    <property type="entry name" value="Ank_2"/>
    <property type="match status" value="1"/>
</dbReference>
<gene>
    <name evidence="13" type="ORF">PFISCL1PPCAC_3623</name>
</gene>
<dbReference type="SUPFAM" id="SSF56399">
    <property type="entry name" value="ADP-ribosylation"/>
    <property type="match status" value="1"/>
</dbReference>
<dbReference type="InterPro" id="IPR004102">
    <property type="entry name" value="Poly(ADP-ribose)pol_reg_dom"/>
</dbReference>
<keyword evidence="3 8" id="KW-0808">Transferase</keyword>
<dbReference type="InterPro" id="IPR036930">
    <property type="entry name" value="WGR_dom_sf"/>
</dbReference>
<evidence type="ECO:0000256" key="8">
    <source>
        <dbReference type="RuleBase" id="RU362114"/>
    </source>
</evidence>
<dbReference type="InterPro" id="IPR050800">
    <property type="entry name" value="ARTD/PARP"/>
</dbReference>
<feature type="compositionally biased region" description="Acidic residues" evidence="9">
    <location>
        <begin position="554"/>
        <end position="574"/>
    </location>
</feature>
<feature type="region of interest" description="Disordered" evidence="9">
    <location>
        <begin position="544"/>
        <end position="599"/>
    </location>
</feature>
<sequence length="1230" mass="136802">GKTAFQVAIHNSLLETVPHFVLSAHQAAAVDADGCNAWHYAAQQLTHSTIKLFELLEEKNVPVVPNMLGQTPLHVAVNAEKTGSADAFLDPVEWLMERGDVNAADNQLRTALHYAFEKVDEKGEAVELRKQDPIAVVSLLINKMDKKAIRAQNRLGNSALHHAARADANICVVSMLAKGSEVDRKNEDGNSPLALALLHKSPAAALTLIQARADINGPVLGPKPIKKKQKEFRFEADPIDREVQFQSDIPDVVVRNEWHSLVYVILDIMGKTPDTISKLVAAALRNGQHNFAIYLLKLLGKPTPEVQHAMRLHDFLDLYVDSLSGPVVGPAATVLERILELKVQFIDDRGHSRVVEKACRKGHYTLLEKLVAHDSARFYTLQHHPDGSSPLQALILRWLEASKSERATIRYWMQRFASFPNLNFERSIGVPVRALPGCKEARFDDGNGNGCDIYPLVAAIKAQDPELIQFLIAECKVDVNKASPNISIVEAIITNNHAVVKALVDGETDTISRPVDTIANTVNGVAGKSPAIIAFGISSNQMRNMTNGAANGNDTEEEDESEDEDNEDSDEASDNEQHNETTGADDDEANDNSVNKQEMPINIKGRIAAIDITIKDHMTGRNMCHYFVEPCGWQNVGLFEALVKVYKGKMTRMLTLQDLNGETPLSLAAKKNQHRMFAAMSRHAPKGTVNHLSGLKIVVPDATEKNVKNDSDELMNEFTAAQMSKPSEKKSQRVPNAKSGYEETGEIVECSDTQQLFKVLMNKTDLRGGLYGFHNFYKMELIKRKDTDLFILFTNWGRIGDSHGEFQCTPFNSLEAGMKEFKSVFKQKTGQEWCVFFTFDAKPGKYRLTMTDDNVQSAADMELDNFKLDKKDEDIPEMKFISDVANVKHLRKYARFVRISNGTSVSCPFGRVSKTCLIKAKEILDQLRKNLATMEKAREQRPPNMNEIFRLTDEQYTLTSQFYTIIPIGGYEQSKLTVISSSHELIAAEGILTTIGDIEIAGRLVAAATYAKKKRGEDPLRYILSALDCPISLLSPKQEMAQRVLHWISRSKTGVDVQAIYTINPLRPAEAMKQHDNCNNVTYLFHGTKSQNLLSILHYGLKATPSNALQCGQAFGKGVYFADTFEKSEGYCGQSSQGLNYMLVCKVALGYVLNKDDLEAKDKFDTRKVSGSREPCPYGSLTIDGATMPTGPLVNRSNGKPTHWWQPPLNEFIVKDETRILPVMIIAFKN</sequence>
<evidence type="ECO:0000256" key="4">
    <source>
        <dbReference type="ARBA" id="ARBA00022695"/>
    </source>
</evidence>
<dbReference type="EC" id="2.4.2.-" evidence="8"/>
<protein>
    <recommendedName>
        <fullName evidence="8">Poly [ADP-ribose] polymerase</fullName>
        <shortName evidence="8">PARP</shortName>
        <ecNumber evidence="8">2.4.2.-</ecNumber>
    </recommendedName>
</protein>
<accession>A0AAV5UZ44</accession>
<comment type="subcellular location">
    <subcellularLocation>
        <location evidence="1">Nucleus</location>
    </subcellularLocation>
</comment>
<dbReference type="Pfam" id="PF05406">
    <property type="entry name" value="WGR"/>
    <property type="match status" value="1"/>
</dbReference>
<dbReference type="Gene3D" id="1.20.142.10">
    <property type="entry name" value="Poly(ADP-ribose) polymerase, regulatory domain"/>
    <property type="match status" value="1"/>
</dbReference>
<keyword evidence="14" id="KW-1185">Reference proteome</keyword>
<dbReference type="InterPro" id="IPR036616">
    <property type="entry name" value="Poly(ADP-ribose)pol_reg_dom_sf"/>
</dbReference>
<dbReference type="Proteomes" id="UP001432322">
    <property type="component" value="Unassembled WGS sequence"/>
</dbReference>
<keyword evidence="4" id="KW-0548">Nucleotidyltransferase</keyword>
<evidence type="ECO:0000256" key="2">
    <source>
        <dbReference type="ARBA" id="ARBA00022676"/>
    </source>
</evidence>
<dbReference type="PROSITE" id="PS51977">
    <property type="entry name" value="WGR"/>
    <property type="match status" value="1"/>
</dbReference>
<evidence type="ECO:0000256" key="9">
    <source>
        <dbReference type="SAM" id="MobiDB-lite"/>
    </source>
</evidence>
<dbReference type="InterPro" id="IPR036770">
    <property type="entry name" value="Ankyrin_rpt-contain_sf"/>
</dbReference>
<dbReference type="GO" id="GO:0016779">
    <property type="term" value="F:nucleotidyltransferase activity"/>
    <property type="evidence" value="ECO:0007669"/>
    <property type="project" value="UniProtKB-KW"/>
</dbReference>
<comment type="caution">
    <text evidence="13">The sequence shown here is derived from an EMBL/GenBank/DDBJ whole genome shotgun (WGS) entry which is preliminary data.</text>
</comment>
<evidence type="ECO:0000256" key="6">
    <source>
        <dbReference type="ARBA" id="ARBA00023242"/>
    </source>
</evidence>
<feature type="domain" description="WGR" evidence="12">
    <location>
        <begin position="744"/>
        <end position="846"/>
    </location>
</feature>
<keyword evidence="2 8" id="KW-0328">Glycosyltransferase</keyword>
<dbReference type="SUPFAM" id="SSF142921">
    <property type="entry name" value="WGR domain-like"/>
    <property type="match status" value="1"/>
</dbReference>
<reference evidence="13" key="1">
    <citation type="submission" date="2023-10" db="EMBL/GenBank/DDBJ databases">
        <title>Genome assembly of Pristionchus species.</title>
        <authorList>
            <person name="Yoshida K."/>
            <person name="Sommer R.J."/>
        </authorList>
    </citation>
    <scope>NUCLEOTIDE SEQUENCE</scope>
    <source>
        <strain evidence="13">RS5133</strain>
    </source>
</reference>
<dbReference type="GO" id="GO:1990404">
    <property type="term" value="F:NAD+-protein mono-ADP-ribosyltransferase activity"/>
    <property type="evidence" value="ECO:0007669"/>
    <property type="project" value="TreeGrafter"/>
</dbReference>
<feature type="domain" description="PARP alpha-helical" evidence="11">
    <location>
        <begin position="870"/>
        <end position="1006"/>
    </location>
</feature>
<dbReference type="GO" id="GO:0003950">
    <property type="term" value="F:NAD+ poly-ADP-ribosyltransferase activity"/>
    <property type="evidence" value="ECO:0007669"/>
    <property type="project" value="UniProtKB-UniRule"/>
</dbReference>
<evidence type="ECO:0000256" key="5">
    <source>
        <dbReference type="ARBA" id="ARBA00023027"/>
    </source>
</evidence>
<dbReference type="GO" id="GO:0006302">
    <property type="term" value="P:double-strand break repair"/>
    <property type="evidence" value="ECO:0007669"/>
    <property type="project" value="TreeGrafter"/>
</dbReference>
<evidence type="ECO:0000256" key="3">
    <source>
        <dbReference type="ARBA" id="ARBA00022679"/>
    </source>
</evidence>
<evidence type="ECO:0000259" key="11">
    <source>
        <dbReference type="PROSITE" id="PS51060"/>
    </source>
</evidence>